<evidence type="ECO:0000256" key="1">
    <source>
        <dbReference type="ARBA" id="ARBA00006821"/>
    </source>
</evidence>
<comment type="caution">
    <text evidence="6">The sequence shown here is derived from an EMBL/GenBank/DDBJ whole genome shotgun (WGS) entry which is preliminary data.</text>
</comment>
<dbReference type="GO" id="GO:0005975">
    <property type="term" value="P:carbohydrate metabolic process"/>
    <property type="evidence" value="ECO:0007669"/>
    <property type="project" value="InterPro"/>
</dbReference>
<evidence type="ECO:0008006" key="8">
    <source>
        <dbReference type="Google" id="ProtNLM"/>
    </source>
</evidence>
<proteinExistence type="inferred from homology"/>
<dbReference type="Pfam" id="PF03065">
    <property type="entry name" value="Glyco_hydro_57"/>
    <property type="match status" value="1"/>
</dbReference>
<dbReference type="Gene3D" id="3.20.110.20">
    <property type="match status" value="1"/>
</dbReference>
<dbReference type="Proteomes" id="UP000228921">
    <property type="component" value="Unassembled WGS sequence"/>
</dbReference>
<evidence type="ECO:0000259" key="4">
    <source>
        <dbReference type="Pfam" id="PF09094"/>
    </source>
</evidence>
<dbReference type="InterPro" id="IPR004300">
    <property type="entry name" value="Glyco_hydro_57_N"/>
</dbReference>
<dbReference type="GO" id="GO:0003824">
    <property type="term" value="F:catalytic activity"/>
    <property type="evidence" value="ECO:0007669"/>
    <property type="project" value="InterPro"/>
</dbReference>
<dbReference type="PANTHER" id="PTHR36306:SF1">
    <property type="entry name" value="ALPHA-AMYLASE-RELATED"/>
    <property type="match status" value="1"/>
</dbReference>
<reference evidence="6 7" key="1">
    <citation type="submission" date="2017-11" db="EMBL/GenBank/DDBJ databases">
        <title>Evolution of Phototrophy in the Chloroflexi Phylum Driven by Horizontal Gene Transfer.</title>
        <authorList>
            <person name="Ward L.M."/>
            <person name="Hemp J."/>
            <person name="Shih P.M."/>
            <person name="Mcglynn S.E."/>
            <person name="Fischer W."/>
        </authorList>
    </citation>
    <scope>NUCLEOTIDE SEQUENCE [LARGE SCALE GENOMIC DNA]</scope>
    <source>
        <strain evidence="6">CP2_2F</strain>
    </source>
</reference>
<dbReference type="GO" id="GO:0030246">
    <property type="term" value="F:carbohydrate binding"/>
    <property type="evidence" value="ECO:0007669"/>
    <property type="project" value="InterPro"/>
</dbReference>
<evidence type="ECO:0000256" key="2">
    <source>
        <dbReference type="ARBA" id="ARBA00023277"/>
    </source>
</evidence>
<dbReference type="InterPro" id="IPR014718">
    <property type="entry name" value="GH-type_carb-bd"/>
</dbReference>
<dbReference type="SUPFAM" id="SSF88713">
    <property type="entry name" value="Glycoside hydrolase/deacetylase"/>
    <property type="match status" value="1"/>
</dbReference>
<dbReference type="Gene3D" id="2.70.98.10">
    <property type="match status" value="1"/>
</dbReference>
<gene>
    <name evidence="6" type="ORF">CUN51_05625</name>
</gene>
<comment type="similarity">
    <text evidence="1">Belongs to the glycosyl hydrolase 57 family.</text>
</comment>
<evidence type="ECO:0000259" key="5">
    <source>
        <dbReference type="Pfam" id="PF09095"/>
    </source>
</evidence>
<feature type="domain" description="Alpha-amylase/4-alpha-glucanotransferase C-terminal" evidence="5">
    <location>
        <begin position="411"/>
        <end position="714"/>
    </location>
</feature>
<dbReference type="InterPro" id="IPR052046">
    <property type="entry name" value="GH57_Enzymes"/>
</dbReference>
<feature type="domain" description="Glycoside hydrolase family 57 N-terminal" evidence="3">
    <location>
        <begin position="9"/>
        <end position="276"/>
    </location>
</feature>
<evidence type="ECO:0000259" key="3">
    <source>
        <dbReference type="Pfam" id="PF03065"/>
    </source>
</evidence>
<keyword evidence="2" id="KW-0119">Carbohydrate metabolism</keyword>
<protein>
    <recommendedName>
        <fullName evidence="8">4-alpha-glucanotransferase</fullName>
    </recommendedName>
</protein>
<dbReference type="Pfam" id="PF09094">
    <property type="entry name" value="AmyA-A_glucT_m"/>
    <property type="match status" value="1"/>
</dbReference>
<evidence type="ECO:0000313" key="7">
    <source>
        <dbReference type="Proteomes" id="UP000228921"/>
    </source>
</evidence>
<dbReference type="SUPFAM" id="SSF74650">
    <property type="entry name" value="Galactose mutarotase-like"/>
    <property type="match status" value="1"/>
</dbReference>
<dbReference type="InterPro" id="IPR011330">
    <property type="entry name" value="Glyco_hydro/deAcase_b/a-brl"/>
</dbReference>
<dbReference type="InterPro" id="IPR015179">
    <property type="entry name" value="A-amylase/a-glucTrfase_C"/>
</dbReference>
<dbReference type="PANTHER" id="PTHR36306">
    <property type="entry name" value="ALPHA-AMYLASE-RELATED-RELATED"/>
    <property type="match status" value="1"/>
</dbReference>
<dbReference type="AlphaFoldDB" id="A0A2M8P087"/>
<dbReference type="InterPro" id="IPR011013">
    <property type="entry name" value="Gal_mutarotase_sf_dom"/>
</dbReference>
<accession>A0A2M8P087</accession>
<feature type="domain" description="Alpha-amylase/4-alpha-glucanotransferase central" evidence="4">
    <location>
        <begin position="319"/>
        <end position="396"/>
    </location>
</feature>
<dbReference type="InterPro" id="IPR015178">
    <property type="entry name" value="A-amylase/a-glucTrfase_central"/>
</dbReference>
<name>A0A2M8P087_9CHLR</name>
<dbReference type="InterPro" id="IPR028995">
    <property type="entry name" value="Glyco_hydro_57/38_cen_sf"/>
</dbReference>
<sequence>MTEPIYLTLAFHNHQPVGQFSYVTEHSTHVSYLPLIEALEHHPKVRVALHYSGALLEWLKHNQREMLERLRALVAAGQVELLSGGYYEPILAIIPDEDKIGQIEKLNDELETLFGVTPSGMWLTERIWEPHLAKPIAQAALRYVILDDAHFEAVGFESSREMFGYYITEEQGYALAVFPSLRYLRYAIPWQPVESVLEWLREQAQQPLQGQPPRLLLMADNGEKFGTYAGAYEYCWGEGRYMEDLFTALEMNAEWLKTITPRQYLARFPPLGRAYLPATSYMEMGVWSLLTEDGQRLGELRQRLERERRADQLRFLRGGMWRNFLVKYDEVNLLHKRVLMVSRKVHAMRRGRKRDRALERLWAAQCNDAYWHGLTGGVYLFNLRVANYANLIAAEDAAESDEPELRLQTFDLDHDGHDDIVLLGTPLTAVWSPVHGGGMVELDFRPAAYNLYNVMTRRKESYHARLRQAAAEGTIILPTSPTPLESEPPYSRAVRAKEAGLEYRLIYDWHRRCAFLDHFLSASTTLEEFYRAQYAEQGSFVNQPYEIVEAVCDGMRAYVTLQRIGSVWIGEVLHPISIRKTFQFFHSESAFKVHYTLSNHSKQPLELHFGIETVVGFDGGQDIANSALRLNGESERLPLSAIRELEGVTHYSADTVLHNLTLLTALSRPAFLWQFPLETVTLSEEGFERGYQGTVFLHLWHFQLEPNERWEVTLTQSVSQTATHL</sequence>
<dbReference type="EMBL" id="PGTK01000005">
    <property type="protein sequence ID" value="PJF30961.1"/>
    <property type="molecule type" value="Genomic_DNA"/>
</dbReference>
<dbReference type="SUPFAM" id="SSF88688">
    <property type="entry name" value="Families 57/38 glycoside transferase middle domain"/>
    <property type="match status" value="1"/>
</dbReference>
<evidence type="ECO:0000313" key="6">
    <source>
        <dbReference type="EMBL" id="PJF30961.1"/>
    </source>
</evidence>
<organism evidence="6 7">
    <name type="scientific">Candidatus Thermofonsia Clade 1 bacterium</name>
    <dbReference type="NCBI Taxonomy" id="2364210"/>
    <lineage>
        <taxon>Bacteria</taxon>
        <taxon>Bacillati</taxon>
        <taxon>Chloroflexota</taxon>
        <taxon>Candidatus Thermofontia</taxon>
        <taxon>Candidatus Thermofonsia Clade 1</taxon>
    </lineage>
</organism>
<dbReference type="Pfam" id="PF09095">
    <property type="entry name" value="AmyA-gluTrfs_C"/>
    <property type="match status" value="1"/>
</dbReference>